<evidence type="ECO:0000259" key="6">
    <source>
        <dbReference type="Pfam" id="PF19737"/>
    </source>
</evidence>
<evidence type="ECO:0000256" key="5">
    <source>
        <dbReference type="SAM" id="Phobius"/>
    </source>
</evidence>
<evidence type="ECO:0000313" key="7">
    <source>
        <dbReference type="EMBL" id="GFG37668.1"/>
    </source>
</evidence>
<dbReference type="AlphaFoldDB" id="A0A6L2Q495"/>
<organism evidence="7 8">
    <name type="scientific">Coptotermes formosanus</name>
    <name type="common">Formosan subterranean termite</name>
    <dbReference type="NCBI Taxonomy" id="36987"/>
    <lineage>
        <taxon>Eukaryota</taxon>
        <taxon>Metazoa</taxon>
        <taxon>Ecdysozoa</taxon>
        <taxon>Arthropoda</taxon>
        <taxon>Hexapoda</taxon>
        <taxon>Insecta</taxon>
        <taxon>Pterygota</taxon>
        <taxon>Neoptera</taxon>
        <taxon>Polyneoptera</taxon>
        <taxon>Dictyoptera</taxon>
        <taxon>Blattodea</taxon>
        <taxon>Blattoidea</taxon>
        <taxon>Termitoidae</taxon>
        <taxon>Rhinotermitidae</taxon>
        <taxon>Coptotermes</taxon>
    </lineage>
</organism>
<reference evidence="8" key="1">
    <citation type="submission" date="2020-01" db="EMBL/GenBank/DDBJ databases">
        <title>Draft genome sequence of the Termite Coptotermes fromosanus.</title>
        <authorList>
            <person name="Itakura S."/>
            <person name="Yosikawa Y."/>
            <person name="Umezawa K."/>
        </authorList>
    </citation>
    <scope>NUCLEOTIDE SEQUENCE [LARGE SCALE GENOMIC DNA]</scope>
</reference>
<sequence>MKKKSAVHLSLVGGLVLLVAQLSLFGLLLYPYNPHHHTFLKDVEAVANITSKLHMSVFAVDSQVLQHFTNHENDLRSRCVLCEAKYPATFVTLFTGLKQSEEFVFLLQQARFHVVTLQNTNPPEVPSGISINIPICYLLKRNTVIHLVLFHERDGNYWWHGNLLSDPRAISELSAFGLSVHSVQMMKTEGAFDKFETEVVSMSGIPFLIPKDIPRFLHDASSSRFIECSHTLADSFHRSHGRDTTHEALRFVHRAWKLLSKTKTLLDKLGIRFWISSGTCYFHQCDIIPYSKDVDVGIFITDYSEKILREFLAHGFTLKHWFGRVNDSLELSFSSGDLKLDIFFFYEDGPYLWNGGTQAKSGKKFKYLFPRFTLCWTEFLELKVRVPCETQAYIEANYGSDWFTPVTHWDWKSSPPNVRENGEWPAEEWAEVMRVYS</sequence>
<dbReference type="InParanoid" id="A0A6L2Q495"/>
<gene>
    <name evidence="7" type="ORF">Cfor_11574</name>
</gene>
<feature type="domain" description="Ribitol-5-phosphate transferase FKTN N-terminal" evidence="6">
    <location>
        <begin position="44"/>
        <end position="255"/>
    </location>
</feature>
<accession>A0A6L2Q495</accession>
<evidence type="ECO:0000313" key="8">
    <source>
        <dbReference type="Proteomes" id="UP000502823"/>
    </source>
</evidence>
<dbReference type="PANTHER" id="PTHR15407">
    <property type="entry name" value="FUKUTIN-RELATED"/>
    <property type="match status" value="1"/>
</dbReference>
<proteinExistence type="predicted"/>
<dbReference type="OrthoDB" id="444255at2759"/>
<dbReference type="Pfam" id="PF19737">
    <property type="entry name" value="FKTN_N"/>
    <property type="match status" value="1"/>
</dbReference>
<dbReference type="PANTHER" id="PTHR15407:SF28">
    <property type="entry name" value="RIBITOL-5-PHOSPHATE TRANSFERASE FKTN"/>
    <property type="match status" value="1"/>
</dbReference>
<dbReference type="InterPro" id="IPR009644">
    <property type="entry name" value="FKTN/MNN4/W02B3.4-1"/>
</dbReference>
<feature type="transmembrane region" description="Helical" evidence="5">
    <location>
        <begin position="7"/>
        <end position="32"/>
    </location>
</feature>
<keyword evidence="4 5" id="KW-0472">Membrane</keyword>
<comment type="caution">
    <text evidence="7">The sequence shown here is derived from an EMBL/GenBank/DDBJ whole genome shotgun (WGS) entry which is preliminary data.</text>
</comment>
<evidence type="ECO:0000256" key="2">
    <source>
        <dbReference type="ARBA" id="ARBA00022692"/>
    </source>
</evidence>
<evidence type="ECO:0000256" key="1">
    <source>
        <dbReference type="ARBA" id="ARBA00004167"/>
    </source>
</evidence>
<keyword evidence="8" id="KW-1185">Reference proteome</keyword>
<evidence type="ECO:0000256" key="3">
    <source>
        <dbReference type="ARBA" id="ARBA00022989"/>
    </source>
</evidence>
<dbReference type="GO" id="GO:0016020">
    <property type="term" value="C:membrane"/>
    <property type="evidence" value="ECO:0007669"/>
    <property type="project" value="UniProtKB-SubCell"/>
</dbReference>
<name>A0A6L2Q495_COPFO</name>
<dbReference type="InterPro" id="IPR045587">
    <property type="entry name" value="FKTN_N"/>
</dbReference>
<keyword evidence="3 5" id="KW-1133">Transmembrane helix</keyword>
<evidence type="ECO:0000256" key="4">
    <source>
        <dbReference type="ARBA" id="ARBA00023136"/>
    </source>
</evidence>
<keyword evidence="2 5" id="KW-0812">Transmembrane</keyword>
<dbReference type="Proteomes" id="UP000502823">
    <property type="component" value="Unassembled WGS sequence"/>
</dbReference>
<comment type="subcellular location">
    <subcellularLocation>
        <location evidence="1">Membrane</location>
        <topology evidence="1">Single-pass membrane protein</topology>
    </subcellularLocation>
</comment>
<protein>
    <recommendedName>
        <fullName evidence="6">Ribitol-5-phosphate transferase FKTN N-terminal domain-containing protein</fullName>
    </recommendedName>
</protein>
<dbReference type="EMBL" id="BLKM01000709">
    <property type="protein sequence ID" value="GFG37668.1"/>
    <property type="molecule type" value="Genomic_DNA"/>
</dbReference>